<reference evidence="1 2" key="1">
    <citation type="journal article" date="2009" name="Nat. Genet.">
        <title>Comparative genomic and phylogeographic analysis of Mycobacterium leprae.</title>
        <authorList>
            <person name="Monot M."/>
            <person name="Honore N."/>
            <person name="Garnier T."/>
            <person name="Zidane N."/>
            <person name="Sherafi D."/>
            <person name="Paniz-Mondolfi A."/>
            <person name="Matsuoka M."/>
            <person name="Taylor G.M."/>
            <person name="Donoghue H.D."/>
            <person name="Bouwman A."/>
            <person name="Mays S."/>
            <person name="Watson C."/>
            <person name="Lockwood D."/>
            <person name="Khamispour A."/>
            <person name="Dowlati Y."/>
            <person name="Jianping S."/>
            <person name="Rea T.H."/>
            <person name="Vera-Cabrera L."/>
            <person name="Stefani M.M."/>
            <person name="Banu S."/>
            <person name="Macdonald M."/>
            <person name="Sapkota B.R."/>
            <person name="Spencer J.S."/>
            <person name="Thomas J."/>
            <person name="Harshman K."/>
            <person name="Singh P."/>
            <person name="Busso P."/>
            <person name="Gattiker A."/>
            <person name="Rougemont J."/>
            <person name="Brennan P.J."/>
            <person name="Cole S.T."/>
        </authorList>
    </citation>
    <scope>NUCLEOTIDE SEQUENCE [LARGE SCALE GENOMIC DNA]</scope>
    <source>
        <strain evidence="2">Br4923</strain>
    </source>
</reference>
<sequence length="128" mass="13868">MEPLVRPSMCRPTGLTTLRSKDPRQGNWPVTVSSEVAANGDHVFGAGFSTDCLIFLDTIGKSGRRCYYRPWSAPAGRTSLIGAVTIPLAALTTKPIASSYAVGTASNSDKTIKNHMWFLLVCVGYPRY</sequence>
<name>A0A0H3MP68_MYCLB</name>
<dbReference type="HOGENOM" id="CLU_1957155_0_0_11"/>
<accession>A0A0H3MP68</accession>
<dbReference type="Proteomes" id="UP000006900">
    <property type="component" value="Chromosome"/>
</dbReference>
<protein>
    <submittedName>
        <fullName evidence="1">Uncharacterized protein</fullName>
    </submittedName>
</protein>
<dbReference type="KEGG" id="mlb:MLBr00218"/>
<dbReference type="EMBL" id="FM211192">
    <property type="protein sequence ID" value="CAR70311.1"/>
    <property type="molecule type" value="Genomic_DNA"/>
</dbReference>
<evidence type="ECO:0000313" key="1">
    <source>
        <dbReference type="EMBL" id="CAR70311.1"/>
    </source>
</evidence>
<evidence type="ECO:0000313" key="2">
    <source>
        <dbReference type="Proteomes" id="UP000006900"/>
    </source>
</evidence>
<proteinExistence type="predicted"/>
<organism evidence="1 2">
    <name type="scientific">Mycobacterium leprae (strain Br4923)</name>
    <dbReference type="NCBI Taxonomy" id="561304"/>
    <lineage>
        <taxon>Bacteria</taxon>
        <taxon>Bacillati</taxon>
        <taxon>Actinomycetota</taxon>
        <taxon>Actinomycetes</taxon>
        <taxon>Mycobacteriales</taxon>
        <taxon>Mycobacteriaceae</taxon>
        <taxon>Mycobacterium</taxon>
    </lineage>
</organism>
<dbReference type="AlphaFoldDB" id="A0A0H3MP68"/>
<gene>
    <name evidence="1" type="ordered locus">MLBr00218</name>
</gene>